<proteinExistence type="predicted"/>
<dbReference type="EMBL" id="MN739799">
    <property type="protein sequence ID" value="QHT26596.1"/>
    <property type="molecule type" value="Genomic_DNA"/>
</dbReference>
<dbReference type="AlphaFoldDB" id="A0A6C0EBR7"/>
<protein>
    <submittedName>
        <fullName evidence="1">Uncharacterized protein</fullName>
    </submittedName>
</protein>
<organism evidence="1">
    <name type="scientific">viral metagenome</name>
    <dbReference type="NCBI Taxonomy" id="1070528"/>
    <lineage>
        <taxon>unclassified sequences</taxon>
        <taxon>metagenomes</taxon>
        <taxon>organismal metagenomes</taxon>
    </lineage>
</organism>
<name>A0A6C0EBR7_9ZZZZ</name>
<accession>A0A6C0EBR7</accession>
<reference evidence="1" key="1">
    <citation type="journal article" date="2020" name="Nature">
        <title>Giant virus diversity and host interactions through global metagenomics.</title>
        <authorList>
            <person name="Schulz F."/>
            <person name="Roux S."/>
            <person name="Paez-Espino D."/>
            <person name="Jungbluth S."/>
            <person name="Walsh D.A."/>
            <person name="Denef V.J."/>
            <person name="McMahon K.D."/>
            <person name="Konstantinidis K.T."/>
            <person name="Eloe-Fadrosh E.A."/>
            <person name="Kyrpides N.C."/>
            <person name="Woyke T."/>
        </authorList>
    </citation>
    <scope>NUCLEOTIDE SEQUENCE</scope>
    <source>
        <strain evidence="1">GVMAG-M-3300023179-2</strain>
    </source>
</reference>
<evidence type="ECO:0000313" key="1">
    <source>
        <dbReference type="EMBL" id="QHT26596.1"/>
    </source>
</evidence>
<sequence>MNFFSFNSEEIILQAYDQIRICRKQQKKNKTKNFSHIINSAYEKIKFHKLVINYNQINRSILTDFSQIINIDDEMNYFELLDHNDFTGL</sequence>